<dbReference type="EMBL" id="CABM01000024">
    <property type="protein sequence ID" value="CBH96252.1"/>
    <property type="molecule type" value="Genomic_DNA"/>
</dbReference>
<reference evidence="2" key="1">
    <citation type="submission" date="2009-10" db="EMBL/GenBank/DDBJ databases">
        <title>Diversity of trophic interactions inside an arsenic-rich microbial ecosystem.</title>
        <authorList>
            <person name="Bertin P.N."/>
            <person name="Heinrich-Salmeron A."/>
            <person name="Pelletier E."/>
            <person name="Goulhen-Chollet F."/>
            <person name="Arsene-Ploetze F."/>
            <person name="Gallien S."/>
            <person name="Calteau A."/>
            <person name="Vallenet D."/>
            <person name="Casiot C."/>
            <person name="Chane-Woon-Ming B."/>
            <person name="Giloteaux L."/>
            <person name="Barakat M."/>
            <person name="Bonnefoy V."/>
            <person name="Bruneel O."/>
            <person name="Chandler M."/>
            <person name="Cleiss J."/>
            <person name="Duran R."/>
            <person name="Elbaz-Poulichet F."/>
            <person name="Fonknechten N."/>
            <person name="Lauga B."/>
            <person name="Mornico D."/>
            <person name="Ortet P."/>
            <person name="Schaeffer C."/>
            <person name="Siguier P."/>
            <person name="Alexander Thil Smith A."/>
            <person name="Van Dorsselaer A."/>
            <person name="Weissenbach J."/>
            <person name="Medigue C."/>
            <person name="Le Paslier D."/>
        </authorList>
    </citation>
    <scope>NUCLEOTIDE SEQUENCE</scope>
</reference>
<gene>
    <name evidence="2" type="ORF">CARN2_2193</name>
</gene>
<proteinExistence type="predicted"/>
<organism evidence="2">
    <name type="scientific">mine drainage metagenome</name>
    <dbReference type="NCBI Taxonomy" id="410659"/>
    <lineage>
        <taxon>unclassified sequences</taxon>
        <taxon>metagenomes</taxon>
        <taxon>ecological metagenomes</taxon>
    </lineage>
</organism>
<sequence length="292" mass="31718">MRIKRWIMATTGFAGMLFGMQAQAQPWQVQPCDVDDYITKAIGIEEPWLENAVYGFAQADNNGSLRSLTLSPEFEGKFSERLGMELDLPAYTANEPLGQGQGAFGPVAAGLKFAALHTCNLSEGRASLLTVEVEGQYWAHPRPSVLPGEGNAVTAQVMWAQLWYPWFTQGEAGYTRGIGSQGNAGPPQISLTPTGGGSASRPWGRSGVTSGWFVNTSLGHALGTAYAVQLEVEVDNQLTLDDGHRGIEGSVMPQFAYHLTQQWLLAIGEQAAIQQGQSQPQWSTWLMVEHDF</sequence>
<dbReference type="AlphaFoldDB" id="E6PMV0"/>
<accession>E6PMV0</accession>
<feature type="region of interest" description="Disordered" evidence="1">
    <location>
        <begin position="177"/>
        <end position="203"/>
    </location>
</feature>
<evidence type="ECO:0000313" key="2">
    <source>
        <dbReference type="EMBL" id="CBH96252.1"/>
    </source>
</evidence>
<evidence type="ECO:0000256" key="1">
    <source>
        <dbReference type="SAM" id="MobiDB-lite"/>
    </source>
</evidence>
<comment type="caution">
    <text evidence="2">The sequence shown here is derived from an EMBL/GenBank/DDBJ whole genome shotgun (WGS) entry which is preliminary data.</text>
</comment>
<name>E6PMV0_9ZZZZ</name>
<protein>
    <submittedName>
        <fullName evidence="2">Uncharacterized protein</fullName>
    </submittedName>
</protein>